<reference evidence="1" key="1">
    <citation type="submission" date="2020-07" db="EMBL/GenBank/DDBJ databases">
        <authorList>
            <person name="Ferguson B K."/>
        </authorList>
    </citation>
    <scope>NUCLEOTIDE SEQUENCE</scope>
    <source>
        <strain evidence="1">L06</strain>
    </source>
</reference>
<sequence length="119" mass="14067">MCDYEVDWSPPSLYQLCLYKTAKHIVGKTIDPNNLNVEQVEGFHVVINSFHRLKLPRTVKRDLARTTNMMRSAMIKWLKIMFAKWKLMIRTEDYIANIQWGTFGDLNTANTIRFYSNIH</sequence>
<organism evidence="1">
    <name type="scientific">Bracon brevicornis</name>
    <dbReference type="NCBI Taxonomy" id="1563983"/>
    <lineage>
        <taxon>Eukaryota</taxon>
        <taxon>Metazoa</taxon>
        <taxon>Ecdysozoa</taxon>
        <taxon>Arthropoda</taxon>
        <taxon>Hexapoda</taxon>
        <taxon>Insecta</taxon>
        <taxon>Pterygota</taxon>
        <taxon>Neoptera</taxon>
        <taxon>Endopterygota</taxon>
        <taxon>Hymenoptera</taxon>
        <taxon>Apocrita</taxon>
        <taxon>Ichneumonoidea</taxon>
        <taxon>Braconidae</taxon>
        <taxon>Braconinae</taxon>
        <taxon>Bracon</taxon>
    </lineage>
</organism>
<accession>A0A6V7K6F1</accession>
<gene>
    <name evidence="1" type="ORF">BBRV_LOCUS71392</name>
</gene>
<protein>
    <submittedName>
        <fullName evidence="1">Uncharacterized protein</fullName>
    </submittedName>
</protein>
<dbReference type="EMBL" id="CADCXW020000023">
    <property type="protein sequence ID" value="CAD1559905.1"/>
    <property type="molecule type" value="Genomic_DNA"/>
</dbReference>
<evidence type="ECO:0000313" key="1">
    <source>
        <dbReference type="EMBL" id="CAD1559905.1"/>
    </source>
</evidence>
<proteinExistence type="predicted"/>
<name>A0A6V7K6F1_9HYME</name>
<dbReference type="AlphaFoldDB" id="A0A6V7K6F1"/>